<dbReference type="PaxDb" id="2903-EOD08093"/>
<keyword evidence="5" id="KW-1185">Reference proteome</keyword>
<feature type="chain" id="PRO_5044254647" description="Transmembrane protein" evidence="3">
    <location>
        <begin position="21"/>
        <end position="132"/>
    </location>
</feature>
<protein>
    <recommendedName>
        <fullName evidence="6">Transmembrane protein</fullName>
    </recommendedName>
</protein>
<evidence type="ECO:0008006" key="6">
    <source>
        <dbReference type="Google" id="ProtNLM"/>
    </source>
</evidence>
<evidence type="ECO:0000256" key="1">
    <source>
        <dbReference type="SAM" id="MobiDB-lite"/>
    </source>
</evidence>
<evidence type="ECO:0000256" key="3">
    <source>
        <dbReference type="SAM" id="SignalP"/>
    </source>
</evidence>
<keyword evidence="2" id="KW-0812">Transmembrane</keyword>
<dbReference type="EnsemblProtists" id="EOD08093">
    <property type="protein sequence ID" value="EOD08093"/>
    <property type="gene ID" value="EMIHUDRAFT_374457"/>
</dbReference>
<evidence type="ECO:0000313" key="5">
    <source>
        <dbReference type="Proteomes" id="UP000013827"/>
    </source>
</evidence>
<accession>A0A0D3IA08</accession>
<dbReference type="HOGENOM" id="CLU_1921056_0_0_1"/>
<feature type="signal peptide" evidence="3">
    <location>
        <begin position="1"/>
        <end position="20"/>
    </location>
</feature>
<keyword evidence="3" id="KW-0732">Signal</keyword>
<evidence type="ECO:0000313" key="4">
    <source>
        <dbReference type="EnsemblProtists" id="EOD08093"/>
    </source>
</evidence>
<feature type="compositionally biased region" description="Polar residues" evidence="1">
    <location>
        <begin position="108"/>
        <end position="124"/>
    </location>
</feature>
<organism evidence="4 5">
    <name type="scientific">Emiliania huxleyi (strain CCMP1516)</name>
    <dbReference type="NCBI Taxonomy" id="280463"/>
    <lineage>
        <taxon>Eukaryota</taxon>
        <taxon>Haptista</taxon>
        <taxon>Haptophyta</taxon>
        <taxon>Prymnesiophyceae</taxon>
        <taxon>Isochrysidales</taxon>
        <taxon>Noelaerhabdaceae</taxon>
        <taxon>Emiliania</taxon>
    </lineage>
</organism>
<keyword evidence="2" id="KW-0472">Membrane</keyword>
<dbReference type="AlphaFoldDB" id="A0A0D3IA08"/>
<dbReference type="GeneID" id="17254245"/>
<reference evidence="4" key="2">
    <citation type="submission" date="2024-10" db="UniProtKB">
        <authorList>
            <consortium name="EnsemblProtists"/>
        </authorList>
    </citation>
    <scope>IDENTIFICATION</scope>
</reference>
<proteinExistence type="predicted"/>
<dbReference type="Proteomes" id="UP000013827">
    <property type="component" value="Unassembled WGS sequence"/>
</dbReference>
<dbReference type="RefSeq" id="XP_005760522.1">
    <property type="nucleotide sequence ID" value="XM_005760465.1"/>
</dbReference>
<reference evidence="5" key="1">
    <citation type="journal article" date="2013" name="Nature">
        <title>Pan genome of the phytoplankton Emiliania underpins its global distribution.</title>
        <authorList>
            <person name="Read B.A."/>
            <person name="Kegel J."/>
            <person name="Klute M.J."/>
            <person name="Kuo A."/>
            <person name="Lefebvre S.C."/>
            <person name="Maumus F."/>
            <person name="Mayer C."/>
            <person name="Miller J."/>
            <person name="Monier A."/>
            <person name="Salamov A."/>
            <person name="Young J."/>
            <person name="Aguilar M."/>
            <person name="Claverie J.M."/>
            <person name="Frickenhaus S."/>
            <person name="Gonzalez K."/>
            <person name="Herman E.K."/>
            <person name="Lin Y.C."/>
            <person name="Napier J."/>
            <person name="Ogata H."/>
            <person name="Sarno A.F."/>
            <person name="Shmutz J."/>
            <person name="Schroeder D."/>
            <person name="de Vargas C."/>
            <person name="Verret F."/>
            <person name="von Dassow P."/>
            <person name="Valentin K."/>
            <person name="Van de Peer Y."/>
            <person name="Wheeler G."/>
            <person name="Dacks J.B."/>
            <person name="Delwiche C.F."/>
            <person name="Dyhrman S.T."/>
            <person name="Glockner G."/>
            <person name="John U."/>
            <person name="Richards T."/>
            <person name="Worden A.Z."/>
            <person name="Zhang X."/>
            <person name="Grigoriev I.V."/>
            <person name="Allen A.E."/>
            <person name="Bidle K."/>
            <person name="Borodovsky M."/>
            <person name="Bowler C."/>
            <person name="Brownlee C."/>
            <person name="Cock J.M."/>
            <person name="Elias M."/>
            <person name="Gladyshev V.N."/>
            <person name="Groth M."/>
            <person name="Guda C."/>
            <person name="Hadaegh A."/>
            <person name="Iglesias-Rodriguez M.D."/>
            <person name="Jenkins J."/>
            <person name="Jones B.M."/>
            <person name="Lawson T."/>
            <person name="Leese F."/>
            <person name="Lindquist E."/>
            <person name="Lobanov A."/>
            <person name="Lomsadze A."/>
            <person name="Malik S.B."/>
            <person name="Marsh M.E."/>
            <person name="Mackinder L."/>
            <person name="Mock T."/>
            <person name="Mueller-Roeber B."/>
            <person name="Pagarete A."/>
            <person name="Parker M."/>
            <person name="Probert I."/>
            <person name="Quesneville H."/>
            <person name="Raines C."/>
            <person name="Rensing S.A."/>
            <person name="Riano-Pachon D.M."/>
            <person name="Richier S."/>
            <person name="Rokitta S."/>
            <person name="Shiraiwa Y."/>
            <person name="Soanes D.M."/>
            <person name="van der Giezen M."/>
            <person name="Wahlund T.M."/>
            <person name="Williams B."/>
            <person name="Wilson W."/>
            <person name="Wolfe G."/>
            <person name="Wurch L.L."/>
        </authorList>
    </citation>
    <scope>NUCLEOTIDE SEQUENCE</scope>
</reference>
<sequence>MPAASLLIIMSSLAAPTVERESVRPTHAQLAPTNADYSSTDAGTLREDVRPVTCSTKCNTLFMKKEGACSCTHSVWKITLWAFGAISGVIALSALLSAANRLMEKGMSASTELQPATESKQPDGTTPRRRAS</sequence>
<feature type="transmembrane region" description="Helical" evidence="2">
    <location>
        <begin position="80"/>
        <end position="99"/>
    </location>
</feature>
<keyword evidence="2" id="KW-1133">Transmembrane helix</keyword>
<evidence type="ECO:0000256" key="2">
    <source>
        <dbReference type="SAM" id="Phobius"/>
    </source>
</evidence>
<name>A0A0D3IA08_EMIH1</name>
<dbReference type="KEGG" id="ehx:EMIHUDRAFT_374457"/>
<feature type="region of interest" description="Disordered" evidence="1">
    <location>
        <begin position="106"/>
        <end position="132"/>
    </location>
</feature>